<proteinExistence type="predicted"/>
<dbReference type="KEGG" id="cfus:CYFUS_005486"/>
<evidence type="ECO:0000313" key="1">
    <source>
        <dbReference type="EMBL" id="ATB40038.1"/>
    </source>
</evidence>
<dbReference type="EMBL" id="CP022098">
    <property type="protein sequence ID" value="ATB40038.1"/>
    <property type="molecule type" value="Genomic_DNA"/>
</dbReference>
<protein>
    <submittedName>
        <fullName evidence="1">UDP-glucose 4-epimerase</fullName>
    </submittedName>
</protein>
<gene>
    <name evidence="1" type="ORF">CYFUS_005486</name>
</gene>
<sequence>MKVTCADVTALERVTAFRPSIPLEKGLARLVAWYRGHEG</sequence>
<evidence type="ECO:0000313" key="2">
    <source>
        <dbReference type="Proteomes" id="UP000217257"/>
    </source>
</evidence>
<organism evidence="1 2">
    <name type="scientific">Cystobacter fuscus</name>
    <dbReference type="NCBI Taxonomy" id="43"/>
    <lineage>
        <taxon>Bacteria</taxon>
        <taxon>Pseudomonadati</taxon>
        <taxon>Myxococcota</taxon>
        <taxon>Myxococcia</taxon>
        <taxon>Myxococcales</taxon>
        <taxon>Cystobacterineae</taxon>
        <taxon>Archangiaceae</taxon>
        <taxon>Cystobacter</taxon>
    </lineage>
</organism>
<dbReference type="Gene3D" id="3.90.25.10">
    <property type="entry name" value="UDP-galactose 4-epimerase, domain 1"/>
    <property type="match status" value="1"/>
</dbReference>
<name>A0A250J905_9BACT</name>
<reference evidence="1 2" key="1">
    <citation type="submission" date="2017-06" db="EMBL/GenBank/DDBJ databases">
        <title>Sequencing and comparative analysis of myxobacterial genomes.</title>
        <authorList>
            <person name="Rupp O."/>
            <person name="Goesmann A."/>
            <person name="Sogaard-Andersen L."/>
        </authorList>
    </citation>
    <scope>NUCLEOTIDE SEQUENCE [LARGE SCALE GENOMIC DNA]</scope>
    <source>
        <strain evidence="1 2">DSM 52655</strain>
    </source>
</reference>
<dbReference type="AlphaFoldDB" id="A0A250J905"/>
<accession>A0A250J905</accession>
<dbReference type="Proteomes" id="UP000217257">
    <property type="component" value="Chromosome"/>
</dbReference>